<dbReference type="EMBL" id="SRME01000001">
    <property type="protein sequence ID" value="TGG89101.1"/>
    <property type="molecule type" value="Genomic_DNA"/>
</dbReference>
<proteinExistence type="predicted"/>
<keyword evidence="1" id="KW-0812">Transmembrane</keyword>
<keyword evidence="1" id="KW-0472">Membrane</keyword>
<dbReference type="EMBL" id="FMYV01000001">
    <property type="protein sequence ID" value="SDC01919.1"/>
    <property type="molecule type" value="Genomic_DNA"/>
</dbReference>
<name>A0A1G6I5U1_9BACT</name>
<organism evidence="3 5">
    <name type="scientific">Geotoga petraea</name>
    <dbReference type="NCBI Taxonomy" id="28234"/>
    <lineage>
        <taxon>Bacteria</taxon>
        <taxon>Thermotogati</taxon>
        <taxon>Thermotogota</taxon>
        <taxon>Thermotogae</taxon>
        <taxon>Petrotogales</taxon>
        <taxon>Petrotogaceae</taxon>
        <taxon>Geotoga</taxon>
    </lineage>
</organism>
<evidence type="ECO:0000313" key="4">
    <source>
        <dbReference type="EMBL" id="TGG89101.1"/>
    </source>
</evidence>
<keyword evidence="2" id="KW-0732">Signal</keyword>
<protein>
    <submittedName>
        <fullName evidence="3">Uncharacterized protein</fullName>
    </submittedName>
</protein>
<keyword evidence="1" id="KW-1133">Transmembrane helix</keyword>
<evidence type="ECO:0000256" key="1">
    <source>
        <dbReference type="SAM" id="Phobius"/>
    </source>
</evidence>
<evidence type="ECO:0000313" key="5">
    <source>
        <dbReference type="Proteomes" id="UP000199322"/>
    </source>
</evidence>
<evidence type="ECO:0000313" key="3">
    <source>
        <dbReference type="EMBL" id="SDC01919.1"/>
    </source>
</evidence>
<evidence type="ECO:0000313" key="6">
    <source>
        <dbReference type="Proteomes" id="UP000297288"/>
    </source>
</evidence>
<dbReference type="Proteomes" id="UP000297288">
    <property type="component" value="Unassembled WGS sequence"/>
</dbReference>
<gene>
    <name evidence="4" type="ORF">E4650_02590</name>
    <name evidence="3" type="ORF">SAMN04488588_0259</name>
</gene>
<feature type="signal peptide" evidence="2">
    <location>
        <begin position="1"/>
        <end position="22"/>
    </location>
</feature>
<feature type="transmembrane region" description="Helical" evidence="1">
    <location>
        <begin position="87"/>
        <end position="107"/>
    </location>
</feature>
<reference evidence="3 5" key="1">
    <citation type="submission" date="2016-10" db="EMBL/GenBank/DDBJ databases">
        <authorList>
            <person name="de Groot N.N."/>
        </authorList>
    </citation>
    <scope>NUCLEOTIDE SEQUENCE [LARGE SCALE GENOMIC DNA]</scope>
    <source>
        <strain evidence="3 5">WG14</strain>
    </source>
</reference>
<dbReference type="AlphaFoldDB" id="A0A1G6I5U1"/>
<keyword evidence="5" id="KW-1185">Reference proteome</keyword>
<feature type="transmembrane region" description="Helical" evidence="1">
    <location>
        <begin position="30"/>
        <end position="51"/>
    </location>
</feature>
<sequence length="134" mass="15995">MIFNKIYSVFFLLSLFSSFTDANISGNNSYLTIVFYFLTQFIFITGIYILYNEQLKDRTLKNTIAYSLILSVGFLLMIYFLNTNIPVWIFQNLLLIYANYNTIEFMYKNKKQCLKNILNLKPYIIYKEDRSDDE</sequence>
<reference evidence="4 6" key="2">
    <citation type="submission" date="2019-04" db="EMBL/GenBank/DDBJ databases">
        <title>Draft genome sequence data and analysis of a Fermenting Bacterium, Geotoga petraea strain HO-Geo1, isolated from heavy-oil petroleum reservoir in Russia.</title>
        <authorList>
            <person name="Grouzdev D.S."/>
            <person name="Semenova E.M."/>
            <person name="Sokolova D.S."/>
            <person name="Tourova T.P."/>
            <person name="Poltaraus A.B."/>
            <person name="Nazina T.N."/>
        </authorList>
    </citation>
    <scope>NUCLEOTIDE SEQUENCE [LARGE SCALE GENOMIC DNA]</scope>
    <source>
        <strain evidence="4 6">HO-Geo1</strain>
    </source>
</reference>
<dbReference type="STRING" id="28234.SAMN04488588_0259"/>
<accession>A0A1G6I5U1</accession>
<feature type="chain" id="PRO_5033270292" evidence="2">
    <location>
        <begin position="23"/>
        <end position="134"/>
    </location>
</feature>
<feature type="transmembrane region" description="Helical" evidence="1">
    <location>
        <begin position="63"/>
        <end position="81"/>
    </location>
</feature>
<evidence type="ECO:0000256" key="2">
    <source>
        <dbReference type="SAM" id="SignalP"/>
    </source>
</evidence>
<dbReference type="RefSeq" id="WP_091402087.1">
    <property type="nucleotide sequence ID" value="NZ_FMYV01000001.1"/>
</dbReference>
<dbReference type="Proteomes" id="UP000199322">
    <property type="component" value="Unassembled WGS sequence"/>
</dbReference>